<accession>A0A3E1NT28</accession>
<dbReference type="InterPro" id="IPR029035">
    <property type="entry name" value="DHS-like_NAD/FAD-binding_dom"/>
</dbReference>
<dbReference type="Gene3D" id="3.40.50.1220">
    <property type="entry name" value="TPP-binding domain"/>
    <property type="match status" value="1"/>
</dbReference>
<evidence type="ECO:0000313" key="2">
    <source>
        <dbReference type="Proteomes" id="UP000261174"/>
    </source>
</evidence>
<dbReference type="Proteomes" id="UP000261174">
    <property type="component" value="Unassembled WGS sequence"/>
</dbReference>
<protein>
    <submittedName>
        <fullName evidence="1">Uncharacterized protein</fullName>
    </submittedName>
</protein>
<evidence type="ECO:0000313" key="1">
    <source>
        <dbReference type="EMBL" id="RFM31070.1"/>
    </source>
</evidence>
<dbReference type="AlphaFoldDB" id="A0A3E1NT28"/>
<comment type="caution">
    <text evidence="1">The sequence shown here is derived from an EMBL/GenBank/DDBJ whole genome shotgun (WGS) entry which is preliminary data.</text>
</comment>
<name>A0A3E1NT28_9BACT</name>
<reference evidence="1 2" key="1">
    <citation type="submission" date="2018-08" db="EMBL/GenBank/DDBJ databases">
        <title>Chitinophaga sp. K20C18050901, a novel bacterium isolated from forest soil.</title>
        <authorList>
            <person name="Wang C."/>
        </authorList>
    </citation>
    <scope>NUCLEOTIDE SEQUENCE [LARGE SCALE GENOMIC DNA]</scope>
    <source>
        <strain evidence="1 2">K20C18050901</strain>
    </source>
</reference>
<keyword evidence="2" id="KW-1185">Reference proteome</keyword>
<sequence>MTEFYHKTRKLTVLTGAGLSADSGIPTFRGKEWLWTGVCILLSYIKIGLRTPLQNLQYSFYPLLQEDADRSQTAWHHCG</sequence>
<dbReference type="SUPFAM" id="SSF52467">
    <property type="entry name" value="DHS-like NAD/FAD-binding domain"/>
    <property type="match status" value="1"/>
</dbReference>
<proteinExistence type="predicted"/>
<dbReference type="EMBL" id="QTJV01000017">
    <property type="protein sequence ID" value="RFM31070.1"/>
    <property type="molecule type" value="Genomic_DNA"/>
</dbReference>
<organism evidence="1 2">
    <name type="scientific">Chitinophaga silvisoli</name>
    <dbReference type="NCBI Taxonomy" id="2291814"/>
    <lineage>
        <taxon>Bacteria</taxon>
        <taxon>Pseudomonadati</taxon>
        <taxon>Bacteroidota</taxon>
        <taxon>Chitinophagia</taxon>
        <taxon>Chitinophagales</taxon>
        <taxon>Chitinophagaceae</taxon>
        <taxon>Chitinophaga</taxon>
    </lineage>
</organism>
<gene>
    <name evidence="1" type="ORF">DXN04_31330</name>
</gene>
<dbReference type="OrthoDB" id="9800582at2"/>